<dbReference type="Gene3D" id="2.40.40.20">
    <property type="match status" value="1"/>
</dbReference>
<dbReference type="SUPFAM" id="SSF50692">
    <property type="entry name" value="ADC-like"/>
    <property type="match status" value="1"/>
</dbReference>
<feature type="non-terminal residue" evidence="10">
    <location>
        <position position="1"/>
    </location>
</feature>
<keyword evidence="7" id="KW-0411">Iron-sulfur</keyword>
<dbReference type="PROSITE" id="PS00932">
    <property type="entry name" value="MOLYBDOPTERIN_PROK_3"/>
    <property type="match status" value="1"/>
</dbReference>
<gene>
    <name evidence="10" type="ORF">S12H4_38854</name>
</gene>
<dbReference type="GO" id="GO:0016491">
    <property type="term" value="F:oxidoreductase activity"/>
    <property type="evidence" value="ECO:0007669"/>
    <property type="project" value="UniProtKB-KW"/>
</dbReference>
<evidence type="ECO:0000256" key="4">
    <source>
        <dbReference type="ARBA" id="ARBA00022723"/>
    </source>
</evidence>
<feature type="domain" description="Molybdopterin oxidoreductase" evidence="8">
    <location>
        <begin position="1"/>
        <end position="77"/>
    </location>
</feature>
<sequence length="264" mass="29641">NRVIEALKGLDFVVVVDQFMTDTAELAHIFLPTTTFFEEEDIVVSWGHNWIGPVNKAIEPLGESKSDLQIVQELSKRLGLEKEMEGSPGEWLKRIFKPMEKLGLSVERVMESPVRCPIAPMVAFEDRRFLTPSGKFEFIKHFYEEKRNAFPYYLLSPLGRTWHLSLILEDEHPEIPQVFIHPQLAKEKGILNKAMVLLKSASGELVAEAVLSDTIREDTISITHGTWIKKGGGVNQLTEDLASTAGNMASYYSSTVSIQAVQPA</sequence>
<keyword evidence="4" id="KW-0479">Metal-binding</keyword>
<proteinExistence type="inferred from homology"/>
<evidence type="ECO:0000256" key="1">
    <source>
        <dbReference type="ARBA" id="ARBA00001942"/>
    </source>
</evidence>
<dbReference type="InterPro" id="IPR006656">
    <property type="entry name" value="Mopterin_OxRdtase"/>
</dbReference>
<dbReference type="EMBL" id="BARW01023424">
    <property type="protein sequence ID" value="GAI95523.1"/>
    <property type="molecule type" value="Genomic_DNA"/>
</dbReference>
<comment type="cofactor">
    <cofactor evidence="1">
        <name>Mo-bis(molybdopterin guanine dinucleotide)</name>
        <dbReference type="ChEBI" id="CHEBI:60539"/>
    </cofactor>
</comment>
<evidence type="ECO:0000259" key="9">
    <source>
        <dbReference type="Pfam" id="PF01568"/>
    </source>
</evidence>
<keyword evidence="3" id="KW-0500">Molybdenum</keyword>
<dbReference type="Gene3D" id="3.40.50.740">
    <property type="match status" value="1"/>
</dbReference>
<feature type="domain" description="Molybdopterin dinucleotide-binding" evidence="9">
    <location>
        <begin position="169"/>
        <end position="251"/>
    </location>
</feature>
<name>X1SRI5_9ZZZZ</name>
<evidence type="ECO:0008006" key="11">
    <source>
        <dbReference type="Google" id="ProtNLM"/>
    </source>
</evidence>
<reference evidence="10" key="1">
    <citation type="journal article" date="2014" name="Front. Microbiol.">
        <title>High frequency of phylogenetically diverse reductive dehalogenase-homologous genes in deep subseafloor sedimentary metagenomes.</title>
        <authorList>
            <person name="Kawai M."/>
            <person name="Futagami T."/>
            <person name="Toyoda A."/>
            <person name="Takaki Y."/>
            <person name="Nishi S."/>
            <person name="Hori S."/>
            <person name="Arai W."/>
            <person name="Tsubouchi T."/>
            <person name="Morono Y."/>
            <person name="Uchiyama I."/>
            <person name="Ito T."/>
            <person name="Fujiyama A."/>
            <person name="Inagaki F."/>
            <person name="Takami H."/>
        </authorList>
    </citation>
    <scope>NUCLEOTIDE SEQUENCE</scope>
    <source>
        <strain evidence="10">Expedition CK06-06</strain>
    </source>
</reference>
<dbReference type="PANTHER" id="PTHR43742">
    <property type="entry name" value="TRIMETHYLAMINE-N-OXIDE REDUCTASE"/>
    <property type="match status" value="1"/>
</dbReference>
<comment type="similarity">
    <text evidence="2">Belongs to the prokaryotic molybdopterin-containing oxidoreductase family.</text>
</comment>
<evidence type="ECO:0000256" key="2">
    <source>
        <dbReference type="ARBA" id="ARBA00010312"/>
    </source>
</evidence>
<evidence type="ECO:0000313" key="10">
    <source>
        <dbReference type="EMBL" id="GAI95523.1"/>
    </source>
</evidence>
<dbReference type="GO" id="GO:0051536">
    <property type="term" value="F:iron-sulfur cluster binding"/>
    <property type="evidence" value="ECO:0007669"/>
    <property type="project" value="UniProtKB-KW"/>
</dbReference>
<accession>X1SRI5</accession>
<dbReference type="GO" id="GO:0046872">
    <property type="term" value="F:metal ion binding"/>
    <property type="evidence" value="ECO:0007669"/>
    <property type="project" value="UniProtKB-KW"/>
</dbReference>
<evidence type="ECO:0000256" key="3">
    <source>
        <dbReference type="ARBA" id="ARBA00022505"/>
    </source>
</evidence>
<dbReference type="CDD" id="cd02775">
    <property type="entry name" value="MopB_CT"/>
    <property type="match status" value="1"/>
</dbReference>
<dbReference type="GO" id="GO:0043546">
    <property type="term" value="F:molybdopterin cofactor binding"/>
    <property type="evidence" value="ECO:0007669"/>
    <property type="project" value="InterPro"/>
</dbReference>
<evidence type="ECO:0000259" key="8">
    <source>
        <dbReference type="Pfam" id="PF00384"/>
    </source>
</evidence>
<organism evidence="10">
    <name type="scientific">marine sediment metagenome</name>
    <dbReference type="NCBI Taxonomy" id="412755"/>
    <lineage>
        <taxon>unclassified sequences</taxon>
        <taxon>metagenomes</taxon>
        <taxon>ecological metagenomes</taxon>
    </lineage>
</organism>
<evidence type="ECO:0000256" key="6">
    <source>
        <dbReference type="ARBA" id="ARBA00023004"/>
    </source>
</evidence>
<dbReference type="InterPro" id="IPR006657">
    <property type="entry name" value="MoPterin_dinucl-bd_dom"/>
</dbReference>
<protein>
    <recommendedName>
        <fullName evidence="11">Molybdopterin dinucleotide-binding domain-containing protein</fullName>
    </recommendedName>
</protein>
<dbReference type="SUPFAM" id="SSF53706">
    <property type="entry name" value="Formate dehydrogenase/DMSO reductase, domains 1-3"/>
    <property type="match status" value="1"/>
</dbReference>
<evidence type="ECO:0000256" key="5">
    <source>
        <dbReference type="ARBA" id="ARBA00023002"/>
    </source>
</evidence>
<dbReference type="PANTHER" id="PTHR43742:SF6">
    <property type="entry name" value="OXIDOREDUCTASE YYAE-RELATED"/>
    <property type="match status" value="1"/>
</dbReference>
<dbReference type="Pfam" id="PF01568">
    <property type="entry name" value="Molydop_binding"/>
    <property type="match status" value="1"/>
</dbReference>
<keyword evidence="6" id="KW-0408">Iron</keyword>
<dbReference type="AlphaFoldDB" id="X1SRI5"/>
<dbReference type="InterPro" id="IPR009010">
    <property type="entry name" value="Asp_de-COase-like_dom_sf"/>
</dbReference>
<evidence type="ECO:0000256" key="7">
    <source>
        <dbReference type="ARBA" id="ARBA00023014"/>
    </source>
</evidence>
<dbReference type="Pfam" id="PF00384">
    <property type="entry name" value="Molybdopterin"/>
    <property type="match status" value="1"/>
</dbReference>
<keyword evidence="5" id="KW-0560">Oxidoreductase</keyword>
<dbReference type="InterPro" id="IPR050612">
    <property type="entry name" value="Prok_Mopterin_Oxidored"/>
</dbReference>
<comment type="caution">
    <text evidence="10">The sequence shown here is derived from an EMBL/GenBank/DDBJ whole genome shotgun (WGS) entry which is preliminary data.</text>
</comment>
<dbReference type="InterPro" id="IPR006655">
    <property type="entry name" value="Mopterin_OxRdtase_prok_CS"/>
</dbReference>